<keyword evidence="5 14" id="KW-0028">Amino-acid biosynthesis</keyword>
<keyword evidence="7 14" id="KW-0808">Transferase</keyword>
<evidence type="ECO:0000259" key="15">
    <source>
        <dbReference type="Pfam" id="PF00205"/>
    </source>
</evidence>
<dbReference type="InterPro" id="IPR012000">
    <property type="entry name" value="Thiamin_PyroP_enz_cen_dom"/>
</dbReference>
<comment type="similarity">
    <text evidence="3 14">Belongs to the TPP enzyme family.</text>
</comment>
<evidence type="ECO:0000256" key="6">
    <source>
        <dbReference type="ARBA" id="ARBA00022630"/>
    </source>
</evidence>
<dbReference type="GO" id="GO:0005948">
    <property type="term" value="C:acetolactate synthase complex"/>
    <property type="evidence" value="ECO:0007669"/>
    <property type="project" value="TreeGrafter"/>
</dbReference>
<evidence type="ECO:0000256" key="2">
    <source>
        <dbReference type="ARBA" id="ARBA00005025"/>
    </source>
</evidence>
<dbReference type="AlphaFoldDB" id="A0A0S6U9S7"/>
<dbReference type="UniPathway" id="UPA00049">
    <property type="reaction ID" value="UER00059"/>
</dbReference>
<keyword evidence="11 14" id="KW-0786">Thiamine pyrophosphate</keyword>
<dbReference type="SUPFAM" id="SSF52467">
    <property type="entry name" value="DHS-like NAD/FAD-binding domain"/>
    <property type="match status" value="1"/>
</dbReference>
<dbReference type="SUPFAM" id="SSF52518">
    <property type="entry name" value="Thiamin diphosphate-binding fold (THDP-binding)"/>
    <property type="match status" value="2"/>
</dbReference>
<keyword evidence="12 14" id="KW-0100">Branched-chain amino acid biosynthesis</keyword>
<comment type="pathway">
    <text evidence="2 14">Amino-acid biosynthesis; L-valine biosynthesis; L-valine from pyruvate: step 1/4.</text>
</comment>
<dbReference type="InterPro" id="IPR011766">
    <property type="entry name" value="TPP_enzyme_TPP-bd"/>
</dbReference>
<dbReference type="NCBIfam" id="TIGR00118">
    <property type="entry name" value="acolac_lg"/>
    <property type="match status" value="1"/>
</dbReference>
<feature type="domain" description="Thiamine pyrophosphate enzyme TPP-binding" evidence="16">
    <location>
        <begin position="431"/>
        <end position="579"/>
    </location>
</feature>
<comment type="pathway">
    <text evidence="1 14">Amino-acid biosynthesis; L-isoleucine biosynthesis; L-isoleucine from 2-oxobutanoate: step 1/4.</text>
</comment>
<evidence type="ECO:0000256" key="5">
    <source>
        <dbReference type="ARBA" id="ARBA00022605"/>
    </source>
</evidence>
<dbReference type="InterPro" id="IPR012001">
    <property type="entry name" value="Thiamin_PyroP_enz_TPP-bd_dom"/>
</dbReference>
<dbReference type="CDD" id="cd07035">
    <property type="entry name" value="TPP_PYR_POX_like"/>
    <property type="match status" value="1"/>
</dbReference>
<organism evidence="18">
    <name type="scientific">Moorella thermoacetica Y72</name>
    <dbReference type="NCBI Taxonomy" id="1325331"/>
    <lineage>
        <taxon>Bacteria</taxon>
        <taxon>Bacillati</taxon>
        <taxon>Bacillota</taxon>
        <taxon>Clostridia</taxon>
        <taxon>Neomoorellales</taxon>
        <taxon>Neomoorellaceae</taxon>
        <taxon>Neomoorella</taxon>
    </lineage>
</organism>
<dbReference type="UniPathway" id="UPA00047">
    <property type="reaction ID" value="UER00055"/>
</dbReference>
<dbReference type="CDD" id="cd02015">
    <property type="entry name" value="TPP_AHAS"/>
    <property type="match status" value="1"/>
</dbReference>
<evidence type="ECO:0000256" key="13">
    <source>
        <dbReference type="ARBA" id="ARBA00048670"/>
    </source>
</evidence>
<dbReference type="FunFam" id="3.40.50.970:FF:000007">
    <property type="entry name" value="Acetolactate synthase"/>
    <property type="match status" value="1"/>
</dbReference>
<evidence type="ECO:0000259" key="17">
    <source>
        <dbReference type="Pfam" id="PF02776"/>
    </source>
</evidence>
<dbReference type="GO" id="GO:0003984">
    <property type="term" value="F:acetolactate synthase activity"/>
    <property type="evidence" value="ECO:0007669"/>
    <property type="project" value="UniProtKB-EC"/>
</dbReference>
<dbReference type="FunFam" id="3.40.50.1220:FF:000008">
    <property type="entry name" value="Acetolactate synthase"/>
    <property type="match status" value="1"/>
</dbReference>
<dbReference type="GO" id="GO:0030976">
    <property type="term" value="F:thiamine pyrophosphate binding"/>
    <property type="evidence" value="ECO:0007669"/>
    <property type="project" value="UniProtKB-UniRule"/>
</dbReference>
<comment type="catalytic activity">
    <reaction evidence="13 14">
        <text>2 pyruvate + H(+) = (2S)-2-acetolactate + CO2</text>
        <dbReference type="Rhea" id="RHEA:25249"/>
        <dbReference type="ChEBI" id="CHEBI:15361"/>
        <dbReference type="ChEBI" id="CHEBI:15378"/>
        <dbReference type="ChEBI" id="CHEBI:16526"/>
        <dbReference type="ChEBI" id="CHEBI:58476"/>
        <dbReference type="EC" id="2.2.1.6"/>
    </reaction>
</comment>
<dbReference type="PANTHER" id="PTHR18968">
    <property type="entry name" value="THIAMINE PYROPHOSPHATE ENZYMES"/>
    <property type="match status" value="1"/>
</dbReference>
<name>A0A0S6U9S7_NEOTH</name>
<dbReference type="GO" id="GO:0000287">
    <property type="term" value="F:magnesium ion binding"/>
    <property type="evidence" value="ECO:0007669"/>
    <property type="project" value="UniProtKB-UniRule"/>
</dbReference>
<proteinExistence type="inferred from homology"/>
<dbReference type="InterPro" id="IPR000399">
    <property type="entry name" value="TPP-bd_CS"/>
</dbReference>
<dbReference type="InterPro" id="IPR012846">
    <property type="entry name" value="Acetolactate_synth_lsu"/>
</dbReference>
<evidence type="ECO:0000256" key="1">
    <source>
        <dbReference type="ARBA" id="ARBA00004974"/>
    </source>
</evidence>
<evidence type="ECO:0000256" key="7">
    <source>
        <dbReference type="ARBA" id="ARBA00022679"/>
    </source>
</evidence>
<evidence type="ECO:0000256" key="9">
    <source>
        <dbReference type="ARBA" id="ARBA00022827"/>
    </source>
</evidence>
<evidence type="ECO:0000259" key="16">
    <source>
        <dbReference type="Pfam" id="PF02775"/>
    </source>
</evidence>
<dbReference type="Pfam" id="PF02775">
    <property type="entry name" value="TPP_enzyme_C"/>
    <property type="match status" value="1"/>
</dbReference>
<evidence type="ECO:0000256" key="3">
    <source>
        <dbReference type="ARBA" id="ARBA00007812"/>
    </source>
</evidence>
<feature type="domain" description="Thiamine pyrophosphate enzyme N-terminal TPP-binding" evidence="17">
    <location>
        <begin position="53"/>
        <end position="166"/>
    </location>
</feature>
<comment type="cofactor">
    <cofactor evidence="14">
        <name>thiamine diphosphate</name>
        <dbReference type="ChEBI" id="CHEBI:58937"/>
    </cofactor>
    <text evidence="14">Binds 1 thiamine pyrophosphate per subunit.</text>
</comment>
<accession>A0A0S6U9S7</accession>
<keyword evidence="10 14" id="KW-0460">Magnesium</keyword>
<evidence type="ECO:0000256" key="10">
    <source>
        <dbReference type="ARBA" id="ARBA00022842"/>
    </source>
</evidence>
<evidence type="ECO:0000256" key="12">
    <source>
        <dbReference type="ARBA" id="ARBA00023304"/>
    </source>
</evidence>
<sequence>MAGAAAEDHRRLPGPLRAHGYFRSQGRGVGVKYFKRKGVLFTIGDRAEGKKLTGAEIIVQALQAEGVDTVFGIPGGSVLPLYHELAVASIRHILTRHEQAAAHAADGYARASGKPGVCIATSGPGATNLVTGIANAYMDSIPLVAITGQVSVPMIGHDSFQEADITGITLPITKANYLVKNVHDLAATIHEAFYIATTGRPGPVLIDIPKDITTQRALFRYPPRLHLPGYRCKVQPHALQVAQAAAAIGAAEKPLLFIGGGVITSEAHEEVRQLAEGQDIPVVMSMMGKGGFPETHPLFVGMVGMHGTAAANYAMCETDLIIGVGVRFDDRVTGKVEAFAPKAKIIHIDIDAAEIGKVVQAHIPIVSDARQGLAAILEKLPGKGDHQAWRQQIRRWQEENPLRYEKSGLKPQYVLEELYNLTKGQAIICTDVGQHQMWAVQYYPLSRPRAFLSSCGLGTMGFGVPAAMGAAVARPGEPIVVITGDGSFQMNIQELATISHYQLPLKIIIMNNGYLGMVRQWQEFFFNRRYAYSEMLGNPDFVKVAEAYRIPGRLVNESREVVPALEEALAAEGPFLVDVRIDREENVFPMVPPGGTLNKMVTGGKGA</sequence>
<dbReference type="EC" id="2.2.1.6" evidence="4 14"/>
<evidence type="ECO:0000256" key="8">
    <source>
        <dbReference type="ARBA" id="ARBA00022723"/>
    </source>
</evidence>
<dbReference type="PANTHER" id="PTHR18968:SF13">
    <property type="entry name" value="ACETOLACTATE SYNTHASE CATALYTIC SUBUNIT, MITOCHONDRIAL"/>
    <property type="match status" value="1"/>
</dbReference>
<evidence type="ECO:0000313" key="18">
    <source>
        <dbReference type="EMBL" id="GAF25477.1"/>
    </source>
</evidence>
<comment type="cofactor">
    <cofactor evidence="14">
        <name>Mg(2+)</name>
        <dbReference type="ChEBI" id="CHEBI:18420"/>
    </cofactor>
    <text evidence="14">Binds 1 Mg(2+) ion per subunit.</text>
</comment>
<dbReference type="Gene3D" id="3.40.50.1220">
    <property type="entry name" value="TPP-binding domain"/>
    <property type="match status" value="1"/>
</dbReference>
<reference evidence="18" key="1">
    <citation type="journal article" date="2014" name="Gene">
        <title>Genome-guided analysis of transformation efficiency and carbon dioxide assimilation by Moorella thermoacetica Y72.</title>
        <authorList>
            <person name="Tsukahara K."/>
            <person name="Kita A."/>
            <person name="Nakashimada Y."/>
            <person name="Hoshino T."/>
            <person name="Murakami K."/>
        </authorList>
    </citation>
    <scope>NUCLEOTIDE SEQUENCE [LARGE SCALE GENOMIC DNA]</scope>
    <source>
        <strain evidence="18">Y72</strain>
    </source>
</reference>
<dbReference type="Pfam" id="PF00205">
    <property type="entry name" value="TPP_enzyme_M"/>
    <property type="match status" value="1"/>
</dbReference>
<evidence type="ECO:0000256" key="11">
    <source>
        <dbReference type="ARBA" id="ARBA00023052"/>
    </source>
</evidence>
<protein>
    <recommendedName>
        <fullName evidence="4 14">Acetolactate synthase</fullName>
        <ecNumber evidence="4 14">2.2.1.6</ecNumber>
    </recommendedName>
</protein>
<dbReference type="EMBL" id="DF238840">
    <property type="protein sequence ID" value="GAF25477.1"/>
    <property type="molecule type" value="Genomic_DNA"/>
</dbReference>
<keyword evidence="8 14" id="KW-0479">Metal-binding</keyword>
<dbReference type="GO" id="GO:0009097">
    <property type="term" value="P:isoleucine biosynthetic process"/>
    <property type="evidence" value="ECO:0007669"/>
    <property type="project" value="UniProtKB-UniPathway"/>
</dbReference>
<dbReference type="InterPro" id="IPR039368">
    <property type="entry name" value="AHAS_TPP"/>
</dbReference>
<dbReference type="InterPro" id="IPR045229">
    <property type="entry name" value="TPP_enz"/>
</dbReference>
<dbReference type="FunFam" id="3.40.50.970:FF:000016">
    <property type="entry name" value="Acetolactate synthase"/>
    <property type="match status" value="1"/>
</dbReference>
<dbReference type="GO" id="GO:0009099">
    <property type="term" value="P:L-valine biosynthetic process"/>
    <property type="evidence" value="ECO:0007669"/>
    <property type="project" value="UniProtKB-UniPathway"/>
</dbReference>
<evidence type="ECO:0000256" key="4">
    <source>
        <dbReference type="ARBA" id="ARBA00013145"/>
    </source>
</evidence>
<dbReference type="Pfam" id="PF02776">
    <property type="entry name" value="TPP_enzyme_N"/>
    <property type="match status" value="1"/>
</dbReference>
<dbReference type="PROSITE" id="PS00187">
    <property type="entry name" value="TPP_ENZYMES"/>
    <property type="match status" value="1"/>
</dbReference>
<dbReference type="Gene3D" id="3.40.50.970">
    <property type="match status" value="2"/>
</dbReference>
<gene>
    <name evidence="18" type="ORF">MTY_0810</name>
</gene>
<keyword evidence="6" id="KW-0285">Flavoprotein</keyword>
<evidence type="ECO:0000256" key="14">
    <source>
        <dbReference type="RuleBase" id="RU003591"/>
    </source>
</evidence>
<feature type="domain" description="Thiamine pyrophosphate enzyme central" evidence="15">
    <location>
        <begin position="241"/>
        <end position="375"/>
    </location>
</feature>
<keyword evidence="9" id="KW-0274">FAD</keyword>
<dbReference type="InterPro" id="IPR029035">
    <property type="entry name" value="DHS-like_NAD/FAD-binding_dom"/>
</dbReference>
<dbReference type="GO" id="GO:0050660">
    <property type="term" value="F:flavin adenine dinucleotide binding"/>
    <property type="evidence" value="ECO:0007669"/>
    <property type="project" value="InterPro"/>
</dbReference>
<dbReference type="InterPro" id="IPR029061">
    <property type="entry name" value="THDP-binding"/>
</dbReference>
<dbReference type="Proteomes" id="UP000063718">
    <property type="component" value="Unassembled WGS sequence"/>
</dbReference>